<proteinExistence type="predicted"/>
<gene>
    <name evidence="2" type="ORF">EJ05DRAFT_280134</name>
</gene>
<protein>
    <submittedName>
        <fullName evidence="2">Uncharacterized protein</fullName>
    </submittedName>
</protein>
<keyword evidence="1" id="KW-1133">Transmembrane helix</keyword>
<keyword evidence="3" id="KW-1185">Reference proteome</keyword>
<reference evidence="2" key="1">
    <citation type="journal article" date="2020" name="Stud. Mycol.">
        <title>101 Dothideomycetes genomes: a test case for predicting lifestyles and emergence of pathogens.</title>
        <authorList>
            <person name="Haridas S."/>
            <person name="Albert R."/>
            <person name="Binder M."/>
            <person name="Bloem J."/>
            <person name="Labutti K."/>
            <person name="Salamov A."/>
            <person name="Andreopoulos B."/>
            <person name="Baker S."/>
            <person name="Barry K."/>
            <person name="Bills G."/>
            <person name="Bluhm B."/>
            <person name="Cannon C."/>
            <person name="Castanera R."/>
            <person name="Culley D."/>
            <person name="Daum C."/>
            <person name="Ezra D."/>
            <person name="Gonzalez J."/>
            <person name="Henrissat B."/>
            <person name="Kuo A."/>
            <person name="Liang C."/>
            <person name="Lipzen A."/>
            <person name="Lutzoni F."/>
            <person name="Magnuson J."/>
            <person name="Mondo S."/>
            <person name="Nolan M."/>
            <person name="Ohm R."/>
            <person name="Pangilinan J."/>
            <person name="Park H.-J."/>
            <person name="Ramirez L."/>
            <person name="Alfaro M."/>
            <person name="Sun H."/>
            <person name="Tritt A."/>
            <person name="Yoshinaga Y."/>
            <person name="Zwiers L.-H."/>
            <person name="Turgeon B."/>
            <person name="Goodwin S."/>
            <person name="Spatafora J."/>
            <person name="Crous P."/>
            <person name="Grigoriev I."/>
        </authorList>
    </citation>
    <scope>NUCLEOTIDE SEQUENCE</scope>
    <source>
        <strain evidence="2">CBS 121739</strain>
    </source>
</reference>
<evidence type="ECO:0000313" key="2">
    <source>
        <dbReference type="EMBL" id="KAF2760338.1"/>
    </source>
</evidence>
<dbReference type="AlphaFoldDB" id="A0A6A6WBW3"/>
<dbReference type="GeneID" id="54481492"/>
<dbReference type="RefSeq" id="XP_033602789.1">
    <property type="nucleotide sequence ID" value="XM_033740438.1"/>
</dbReference>
<organism evidence="2 3">
    <name type="scientific">Pseudovirgaria hyperparasitica</name>
    <dbReference type="NCBI Taxonomy" id="470096"/>
    <lineage>
        <taxon>Eukaryota</taxon>
        <taxon>Fungi</taxon>
        <taxon>Dikarya</taxon>
        <taxon>Ascomycota</taxon>
        <taxon>Pezizomycotina</taxon>
        <taxon>Dothideomycetes</taxon>
        <taxon>Dothideomycetes incertae sedis</taxon>
        <taxon>Acrospermales</taxon>
        <taxon>Acrospermaceae</taxon>
        <taxon>Pseudovirgaria</taxon>
    </lineage>
</organism>
<keyword evidence="1" id="KW-0472">Membrane</keyword>
<name>A0A6A6WBW3_9PEZI</name>
<evidence type="ECO:0000256" key="1">
    <source>
        <dbReference type="SAM" id="Phobius"/>
    </source>
</evidence>
<dbReference type="Proteomes" id="UP000799437">
    <property type="component" value="Unassembled WGS sequence"/>
</dbReference>
<feature type="transmembrane region" description="Helical" evidence="1">
    <location>
        <begin position="22"/>
        <end position="40"/>
    </location>
</feature>
<keyword evidence="1" id="KW-0812">Transmembrane</keyword>
<dbReference type="EMBL" id="ML996568">
    <property type="protein sequence ID" value="KAF2760338.1"/>
    <property type="molecule type" value="Genomic_DNA"/>
</dbReference>
<sequence>MLFIALLSAAFSSKATRLVPQLIALSLLGPVIWMSSRMSTRRLWMARLLIVGTSAQRRLEIISLGEQTQVLPVGNNVLLLSYRTAREAGPECGTFEKSTRMHDITECARGQPIKQGRCVPQSRLELCMMHSLIAVRAARRQFAACR</sequence>
<accession>A0A6A6WBW3</accession>
<evidence type="ECO:0000313" key="3">
    <source>
        <dbReference type="Proteomes" id="UP000799437"/>
    </source>
</evidence>